<name>A0A6P8LKK0_BOMIM</name>
<dbReference type="PANTHER" id="PTHR21092">
    <property type="entry name" value="NICASTRIN"/>
    <property type="match status" value="1"/>
</dbReference>
<keyword evidence="12" id="KW-1185">Reference proteome</keyword>
<evidence type="ECO:0000256" key="10">
    <source>
        <dbReference type="SAM" id="Phobius"/>
    </source>
</evidence>
<sequence length="554" mass="61879">MFLDILLRLRNTHNINGVLLTKNTSQPHPEYYSPEDTCPNRYSGYKKCQDLGWNPYGSSLLMEDWPFPMFYTENQTLIEAVKSCFLKHNAPDMENQQYRPLCALEMKSFMFAAINSESCIKRSDFKLNFNPTQFCDPLGDRNIYWPLAPINRDKNSIILVTARLDASSLFDGISPGAGNVVTGLVTLLATAYYLNILAKDAVVENTNVVFSLLNGEAFDYIGSSRFIYDLKEGNFNALGGVNLKFDDIKTVIEFGQLTKGKLFLHSNNAQNDEMIKKIQVALNATVLEDSVPPTSIQSFLKEKPDLTAVVISDHGQQFKNKYYNGILDDAESLSFNRSDINGLATALAKIAVHVAEILYKEVVSTGSLDNYDSFQSVEHHILEMLKCYLESAKCPLFHAASSPNAKLINQVLSLYVGVHRVPNIATTLTGQLLAYLTREEVANMTETTCYENHLIWMAGDNNSGLCINSSVNYSTAMSPAFIIDGYDMKSGVYSTWTESIWQTLSVRMFLKPSAATEQLTMILGSSVAGISFVLVWFINSRADILFNSRRAINC</sequence>
<keyword evidence="5" id="KW-0732">Signal</keyword>
<dbReference type="Proteomes" id="UP000515180">
    <property type="component" value="Unplaced"/>
</dbReference>
<evidence type="ECO:0000313" key="13">
    <source>
        <dbReference type="RefSeq" id="XP_033179627.1"/>
    </source>
</evidence>
<comment type="similarity">
    <text evidence="2">Belongs to the nicastrin family.</text>
</comment>
<dbReference type="GO" id="GO:0007220">
    <property type="term" value="P:Notch receptor processing"/>
    <property type="evidence" value="ECO:0007669"/>
    <property type="project" value="TreeGrafter"/>
</dbReference>
<dbReference type="AlphaFoldDB" id="A0A6P8LKK0"/>
<dbReference type="InterPro" id="IPR008710">
    <property type="entry name" value="Nicastrin"/>
</dbReference>
<keyword evidence="7 10" id="KW-1133">Transmembrane helix</keyword>
<evidence type="ECO:0000256" key="6">
    <source>
        <dbReference type="ARBA" id="ARBA00022976"/>
    </source>
</evidence>
<protein>
    <recommendedName>
        <fullName evidence="3">Nicastrin</fullName>
    </recommendedName>
</protein>
<keyword evidence="6" id="KW-0914">Notch signaling pathway</keyword>
<dbReference type="SUPFAM" id="SSF53187">
    <property type="entry name" value="Zn-dependent exopeptidases"/>
    <property type="match status" value="1"/>
</dbReference>
<gene>
    <name evidence="13" type="primary">LOC100743282</name>
</gene>
<keyword evidence="8 10" id="KW-0472">Membrane</keyword>
<dbReference type="Gene3D" id="3.40.630.10">
    <property type="entry name" value="Zn peptidases"/>
    <property type="match status" value="1"/>
</dbReference>
<proteinExistence type="inferred from homology"/>
<dbReference type="RefSeq" id="XP_033179627.1">
    <property type="nucleotide sequence ID" value="XM_033323736.1"/>
</dbReference>
<dbReference type="InterPro" id="IPR041084">
    <property type="entry name" value="Ncstrn_small"/>
</dbReference>
<evidence type="ECO:0000259" key="11">
    <source>
        <dbReference type="Pfam" id="PF18266"/>
    </source>
</evidence>
<feature type="transmembrane region" description="Helical" evidence="10">
    <location>
        <begin position="519"/>
        <end position="539"/>
    </location>
</feature>
<evidence type="ECO:0000256" key="3">
    <source>
        <dbReference type="ARBA" id="ARBA00015303"/>
    </source>
</evidence>
<dbReference type="CTD" id="42964"/>
<evidence type="ECO:0000256" key="1">
    <source>
        <dbReference type="ARBA" id="ARBA00004479"/>
    </source>
</evidence>
<evidence type="ECO:0000256" key="8">
    <source>
        <dbReference type="ARBA" id="ARBA00023136"/>
    </source>
</evidence>
<evidence type="ECO:0000256" key="9">
    <source>
        <dbReference type="ARBA" id="ARBA00023180"/>
    </source>
</evidence>
<evidence type="ECO:0000313" key="12">
    <source>
        <dbReference type="Proteomes" id="UP000515180"/>
    </source>
</evidence>
<dbReference type="Pfam" id="PF05450">
    <property type="entry name" value="Nicastrin"/>
    <property type="match status" value="1"/>
</dbReference>
<evidence type="ECO:0000256" key="2">
    <source>
        <dbReference type="ARBA" id="ARBA00007717"/>
    </source>
</evidence>
<evidence type="ECO:0000256" key="7">
    <source>
        <dbReference type="ARBA" id="ARBA00022989"/>
    </source>
</evidence>
<dbReference type="GeneID" id="100743282"/>
<feature type="domain" description="Nicastrin small lobe" evidence="11">
    <location>
        <begin position="3"/>
        <end position="112"/>
    </location>
</feature>
<reference evidence="13" key="1">
    <citation type="submission" date="2025-08" db="UniProtKB">
        <authorList>
            <consortium name="RefSeq"/>
        </authorList>
    </citation>
    <scope>IDENTIFICATION</scope>
</reference>
<dbReference type="GO" id="GO:0007219">
    <property type="term" value="P:Notch signaling pathway"/>
    <property type="evidence" value="ECO:0007669"/>
    <property type="project" value="UniProtKB-KW"/>
</dbReference>
<accession>A0A6P8LKK0</accession>
<dbReference type="GO" id="GO:0016485">
    <property type="term" value="P:protein processing"/>
    <property type="evidence" value="ECO:0007669"/>
    <property type="project" value="InterPro"/>
</dbReference>
<evidence type="ECO:0000256" key="5">
    <source>
        <dbReference type="ARBA" id="ARBA00022729"/>
    </source>
</evidence>
<dbReference type="PANTHER" id="PTHR21092:SF0">
    <property type="entry name" value="NICASTRIN"/>
    <property type="match status" value="1"/>
</dbReference>
<dbReference type="Pfam" id="PF18266">
    <property type="entry name" value="Ncstrn_small"/>
    <property type="match status" value="1"/>
</dbReference>
<keyword evidence="9" id="KW-0325">Glycoprotein</keyword>
<comment type="subcellular location">
    <subcellularLocation>
        <location evidence="1">Membrane</location>
        <topology evidence="1">Single-pass type I membrane protein</topology>
    </subcellularLocation>
</comment>
<evidence type="ECO:0000256" key="4">
    <source>
        <dbReference type="ARBA" id="ARBA00022692"/>
    </source>
</evidence>
<dbReference type="GO" id="GO:0005886">
    <property type="term" value="C:plasma membrane"/>
    <property type="evidence" value="ECO:0007669"/>
    <property type="project" value="TreeGrafter"/>
</dbReference>
<organism evidence="12 13">
    <name type="scientific">Bombus impatiens</name>
    <name type="common">Bumblebee</name>
    <dbReference type="NCBI Taxonomy" id="132113"/>
    <lineage>
        <taxon>Eukaryota</taxon>
        <taxon>Metazoa</taxon>
        <taxon>Ecdysozoa</taxon>
        <taxon>Arthropoda</taxon>
        <taxon>Hexapoda</taxon>
        <taxon>Insecta</taxon>
        <taxon>Pterygota</taxon>
        <taxon>Neoptera</taxon>
        <taxon>Endopterygota</taxon>
        <taxon>Hymenoptera</taxon>
        <taxon>Apocrita</taxon>
        <taxon>Aculeata</taxon>
        <taxon>Apoidea</taxon>
        <taxon>Anthophila</taxon>
        <taxon>Apidae</taxon>
        <taxon>Bombus</taxon>
        <taxon>Pyrobombus</taxon>
    </lineage>
</organism>
<keyword evidence="4 10" id="KW-0812">Transmembrane</keyword>